<evidence type="ECO:0000313" key="1">
    <source>
        <dbReference type="EMBL" id="KAI4859163.1"/>
    </source>
</evidence>
<protein>
    <submittedName>
        <fullName evidence="1">Uncharacterized protein</fullName>
    </submittedName>
</protein>
<sequence>MSRLSVTLKVAIGLLMVESIIELSFVSSMVAWLHRRASQGFFFNYSGSTYLLAGEPLNIMVDQGHTSNGAAGTAFVVIGLGGILGLFLRSWSRNKSGGAATFARSIYYLWLSFNIPAFLLTTGALAYVFAVTNAHEGQTIDVTLAAGLNGRKYPLDDWTPQNWFSAILNLDLVDAREDIQNHLSVMRGWQYNLIPLFIVQLGVTILALWEFFDGRRRSKAMTHNEFIARNEK</sequence>
<name>A0ACB9YIF8_9PEZI</name>
<proteinExistence type="predicted"/>
<gene>
    <name evidence="1" type="ORF">F4820DRAFT_181871</name>
</gene>
<accession>A0ACB9YIF8</accession>
<dbReference type="Proteomes" id="UP001497700">
    <property type="component" value="Unassembled WGS sequence"/>
</dbReference>
<comment type="caution">
    <text evidence="1">The sequence shown here is derived from an EMBL/GenBank/DDBJ whole genome shotgun (WGS) entry which is preliminary data.</text>
</comment>
<organism evidence="1 2">
    <name type="scientific">Hypoxylon rubiginosum</name>
    <dbReference type="NCBI Taxonomy" id="110542"/>
    <lineage>
        <taxon>Eukaryota</taxon>
        <taxon>Fungi</taxon>
        <taxon>Dikarya</taxon>
        <taxon>Ascomycota</taxon>
        <taxon>Pezizomycotina</taxon>
        <taxon>Sordariomycetes</taxon>
        <taxon>Xylariomycetidae</taxon>
        <taxon>Xylariales</taxon>
        <taxon>Hypoxylaceae</taxon>
        <taxon>Hypoxylon</taxon>
    </lineage>
</organism>
<evidence type="ECO:0000313" key="2">
    <source>
        <dbReference type="Proteomes" id="UP001497700"/>
    </source>
</evidence>
<dbReference type="EMBL" id="MU393652">
    <property type="protein sequence ID" value="KAI4859163.1"/>
    <property type="molecule type" value="Genomic_DNA"/>
</dbReference>
<keyword evidence="2" id="KW-1185">Reference proteome</keyword>
<reference evidence="1 2" key="1">
    <citation type="journal article" date="2022" name="New Phytol.">
        <title>Ecological generalism drives hyperdiversity of secondary metabolite gene clusters in xylarialean endophytes.</title>
        <authorList>
            <person name="Franco M.E.E."/>
            <person name="Wisecaver J.H."/>
            <person name="Arnold A.E."/>
            <person name="Ju Y.M."/>
            <person name="Slot J.C."/>
            <person name="Ahrendt S."/>
            <person name="Moore L.P."/>
            <person name="Eastman K.E."/>
            <person name="Scott K."/>
            <person name="Konkel Z."/>
            <person name="Mondo S.J."/>
            <person name="Kuo A."/>
            <person name="Hayes R.D."/>
            <person name="Haridas S."/>
            <person name="Andreopoulos B."/>
            <person name="Riley R."/>
            <person name="LaButti K."/>
            <person name="Pangilinan J."/>
            <person name="Lipzen A."/>
            <person name="Amirebrahimi M."/>
            <person name="Yan J."/>
            <person name="Adam C."/>
            <person name="Keymanesh K."/>
            <person name="Ng V."/>
            <person name="Louie K."/>
            <person name="Northen T."/>
            <person name="Drula E."/>
            <person name="Henrissat B."/>
            <person name="Hsieh H.M."/>
            <person name="Youens-Clark K."/>
            <person name="Lutzoni F."/>
            <person name="Miadlikowska J."/>
            <person name="Eastwood D.C."/>
            <person name="Hamelin R.C."/>
            <person name="Grigoriev I.V."/>
            <person name="U'Ren J.M."/>
        </authorList>
    </citation>
    <scope>NUCLEOTIDE SEQUENCE [LARGE SCALE GENOMIC DNA]</scope>
    <source>
        <strain evidence="1 2">CBS 119005</strain>
    </source>
</reference>